<organism evidence="1 2">
    <name type="scientific">Lasius platythorax</name>
    <dbReference type="NCBI Taxonomy" id="488582"/>
    <lineage>
        <taxon>Eukaryota</taxon>
        <taxon>Metazoa</taxon>
        <taxon>Ecdysozoa</taxon>
        <taxon>Arthropoda</taxon>
        <taxon>Hexapoda</taxon>
        <taxon>Insecta</taxon>
        <taxon>Pterygota</taxon>
        <taxon>Neoptera</taxon>
        <taxon>Endopterygota</taxon>
        <taxon>Hymenoptera</taxon>
        <taxon>Apocrita</taxon>
        <taxon>Aculeata</taxon>
        <taxon>Formicoidea</taxon>
        <taxon>Formicidae</taxon>
        <taxon>Formicinae</taxon>
        <taxon>Lasius</taxon>
        <taxon>Lasius</taxon>
    </lineage>
</organism>
<dbReference type="Proteomes" id="UP001497644">
    <property type="component" value="Unassembled WGS sequence"/>
</dbReference>
<name>A0AAV2MZC5_9HYME</name>
<comment type="caution">
    <text evidence="1">The sequence shown here is derived from an EMBL/GenBank/DDBJ whole genome shotgun (WGS) entry which is preliminary data.</text>
</comment>
<accession>A0AAV2MZC5</accession>
<evidence type="ECO:0000313" key="1">
    <source>
        <dbReference type="EMBL" id="CAL1672580.1"/>
    </source>
</evidence>
<protein>
    <submittedName>
        <fullName evidence="1">Uncharacterized protein</fullName>
    </submittedName>
</protein>
<reference evidence="1" key="1">
    <citation type="submission" date="2024-04" db="EMBL/GenBank/DDBJ databases">
        <authorList>
            <consortium name="Molecular Ecology Group"/>
        </authorList>
    </citation>
    <scope>NUCLEOTIDE SEQUENCE</scope>
</reference>
<sequence length="142" mass="15192">MGIGSHRSSDGASGTRAPLALPRLFATQAADAPPEALTRSFASEAPSLSQSIFNSLDSTSLGVNSDERAFRAAHHPDGLTFICGALLWLLSEKILSPNAACSFGSHDNNEAGTLGCFSPRWSFWCLAHLIFWASRTRLRKAS</sequence>
<dbReference type="EMBL" id="CAXIPU020000703">
    <property type="protein sequence ID" value="CAL1672580.1"/>
    <property type="molecule type" value="Genomic_DNA"/>
</dbReference>
<proteinExistence type="predicted"/>
<dbReference type="AlphaFoldDB" id="A0AAV2MZC5"/>
<evidence type="ECO:0000313" key="2">
    <source>
        <dbReference type="Proteomes" id="UP001497644"/>
    </source>
</evidence>
<gene>
    <name evidence="1" type="ORF">LPLAT_LOCUS9486</name>
</gene>
<keyword evidence="2" id="KW-1185">Reference proteome</keyword>